<protein>
    <submittedName>
        <fullName evidence="1">Uncharacterized protein</fullName>
    </submittedName>
</protein>
<reference evidence="2" key="1">
    <citation type="submission" date="2023-07" db="EMBL/GenBank/DDBJ databases">
        <title>30 novel species of actinomycetes from the DSMZ collection.</title>
        <authorList>
            <person name="Nouioui I."/>
        </authorList>
    </citation>
    <scope>NUCLEOTIDE SEQUENCE [LARGE SCALE GENOMIC DNA]</scope>
    <source>
        <strain evidence="2">DSM 42041</strain>
    </source>
</reference>
<proteinExistence type="predicted"/>
<dbReference type="EMBL" id="JAVREQ010000022">
    <property type="protein sequence ID" value="MDT0381375.1"/>
    <property type="molecule type" value="Genomic_DNA"/>
</dbReference>
<gene>
    <name evidence="1" type="ORF">RM572_21695</name>
</gene>
<keyword evidence="2" id="KW-1185">Reference proteome</keyword>
<name>A0ABU2NWK3_9ACTN</name>
<organism evidence="1 2">
    <name type="scientific">Streptomyces hazeniae</name>
    <dbReference type="NCBI Taxonomy" id="3075538"/>
    <lineage>
        <taxon>Bacteria</taxon>
        <taxon>Bacillati</taxon>
        <taxon>Actinomycetota</taxon>
        <taxon>Actinomycetes</taxon>
        <taxon>Kitasatosporales</taxon>
        <taxon>Streptomycetaceae</taxon>
        <taxon>Streptomyces</taxon>
    </lineage>
</organism>
<dbReference type="Proteomes" id="UP001183414">
    <property type="component" value="Unassembled WGS sequence"/>
</dbReference>
<evidence type="ECO:0000313" key="1">
    <source>
        <dbReference type="EMBL" id="MDT0381375.1"/>
    </source>
</evidence>
<sequence length="75" mass="7938">MSARDCDCGTCCDSCGHASNCTSNETAYDTDTAAQVAAEDGFPRSRSTIRHPLFASTRAHFAASPLPVQQGRRAS</sequence>
<dbReference type="RefSeq" id="WP_311675066.1">
    <property type="nucleotide sequence ID" value="NZ_JAVREQ010000022.1"/>
</dbReference>
<evidence type="ECO:0000313" key="2">
    <source>
        <dbReference type="Proteomes" id="UP001183414"/>
    </source>
</evidence>
<comment type="caution">
    <text evidence="1">The sequence shown here is derived from an EMBL/GenBank/DDBJ whole genome shotgun (WGS) entry which is preliminary data.</text>
</comment>
<accession>A0ABU2NWK3</accession>